<keyword evidence="3" id="KW-1185">Reference proteome</keyword>
<evidence type="ECO:0008006" key="4">
    <source>
        <dbReference type="Google" id="ProtNLM"/>
    </source>
</evidence>
<sequence>MMNFYLYSCFTLLYFATELTSSWVGLPLIVFEDQKSNAPEWPPYFTTEWIIYDTLVENPGPPFADQPNKTPFRAGHGWTYYDWERKSILELYDDFCLPIFDKDPDWRCHFLNTNETSFLISLDPSSPYPECCIFGRPWNAPAPNFASFLPYNSTNYDCVTNDTIDFFTHTGMTTLSTLLVMVFQATN</sequence>
<protein>
    <recommendedName>
        <fullName evidence="4">Cnidarian restricted protein</fullName>
    </recommendedName>
</protein>
<feature type="signal peptide" evidence="1">
    <location>
        <begin position="1"/>
        <end position="21"/>
    </location>
</feature>
<evidence type="ECO:0000313" key="2">
    <source>
        <dbReference type="EnsemblMetazoa" id="CLYHEMP015687.1"/>
    </source>
</evidence>
<evidence type="ECO:0000256" key="1">
    <source>
        <dbReference type="SAM" id="SignalP"/>
    </source>
</evidence>
<proteinExistence type="predicted"/>
<accession>A0A7M6DM41</accession>
<dbReference type="AlphaFoldDB" id="A0A7M6DM41"/>
<reference evidence="2" key="1">
    <citation type="submission" date="2021-01" db="UniProtKB">
        <authorList>
            <consortium name="EnsemblMetazoa"/>
        </authorList>
    </citation>
    <scope>IDENTIFICATION</scope>
</reference>
<organism evidence="2 3">
    <name type="scientific">Clytia hemisphaerica</name>
    <dbReference type="NCBI Taxonomy" id="252671"/>
    <lineage>
        <taxon>Eukaryota</taxon>
        <taxon>Metazoa</taxon>
        <taxon>Cnidaria</taxon>
        <taxon>Hydrozoa</taxon>
        <taxon>Hydroidolina</taxon>
        <taxon>Leptothecata</taxon>
        <taxon>Obeliida</taxon>
        <taxon>Clytiidae</taxon>
        <taxon>Clytia</taxon>
    </lineage>
</organism>
<dbReference type="OrthoDB" id="9971971at2759"/>
<keyword evidence="1" id="KW-0732">Signal</keyword>
<dbReference type="EnsemblMetazoa" id="CLYHEMT015687.1">
    <property type="protein sequence ID" value="CLYHEMP015687.1"/>
    <property type="gene ID" value="CLYHEMG015687"/>
</dbReference>
<feature type="chain" id="PRO_5029506245" description="Cnidarian restricted protein" evidence="1">
    <location>
        <begin position="22"/>
        <end position="187"/>
    </location>
</feature>
<dbReference type="Proteomes" id="UP000594262">
    <property type="component" value="Unplaced"/>
</dbReference>
<evidence type="ECO:0000313" key="3">
    <source>
        <dbReference type="Proteomes" id="UP000594262"/>
    </source>
</evidence>
<name>A0A7M6DM41_9CNID</name>